<proteinExistence type="predicted"/>
<dbReference type="AlphaFoldDB" id="A0A200Q1X8"/>
<dbReference type="OrthoDB" id="692400at2759"/>
<evidence type="ECO:0000313" key="2">
    <source>
        <dbReference type="Proteomes" id="UP000195402"/>
    </source>
</evidence>
<gene>
    <name evidence="1" type="ORF">BVC80_1717g14</name>
</gene>
<evidence type="ECO:0000313" key="1">
    <source>
        <dbReference type="EMBL" id="OVA04453.1"/>
    </source>
</evidence>
<dbReference type="Proteomes" id="UP000195402">
    <property type="component" value="Unassembled WGS sequence"/>
</dbReference>
<organism evidence="1 2">
    <name type="scientific">Macleaya cordata</name>
    <name type="common">Five-seeded plume-poppy</name>
    <name type="synonym">Bocconia cordata</name>
    <dbReference type="NCBI Taxonomy" id="56857"/>
    <lineage>
        <taxon>Eukaryota</taxon>
        <taxon>Viridiplantae</taxon>
        <taxon>Streptophyta</taxon>
        <taxon>Embryophyta</taxon>
        <taxon>Tracheophyta</taxon>
        <taxon>Spermatophyta</taxon>
        <taxon>Magnoliopsida</taxon>
        <taxon>Ranunculales</taxon>
        <taxon>Papaveraceae</taxon>
        <taxon>Papaveroideae</taxon>
        <taxon>Macleaya</taxon>
    </lineage>
</organism>
<protein>
    <submittedName>
        <fullName evidence="1">Uncharacterized protein</fullName>
    </submittedName>
</protein>
<sequence>MLVDQVWGGGQYGWSCIPAKGASGGVLMVWSKDSLEVEDVRVEAFSITCRCKSKADGFNWMITGLYGPNDDGTHEYFN</sequence>
<dbReference type="EMBL" id="MVGT01003301">
    <property type="protein sequence ID" value="OVA04453.1"/>
    <property type="molecule type" value="Genomic_DNA"/>
</dbReference>
<comment type="caution">
    <text evidence="1">The sequence shown here is derived from an EMBL/GenBank/DDBJ whole genome shotgun (WGS) entry which is preliminary data.</text>
</comment>
<keyword evidence="2" id="KW-1185">Reference proteome</keyword>
<name>A0A200Q1X8_MACCD</name>
<dbReference type="InParanoid" id="A0A200Q1X8"/>
<reference evidence="1 2" key="1">
    <citation type="journal article" date="2017" name="Mol. Plant">
        <title>The Genome of Medicinal Plant Macleaya cordata Provides New Insights into Benzylisoquinoline Alkaloids Metabolism.</title>
        <authorList>
            <person name="Liu X."/>
            <person name="Liu Y."/>
            <person name="Huang P."/>
            <person name="Ma Y."/>
            <person name="Qing Z."/>
            <person name="Tang Q."/>
            <person name="Cao H."/>
            <person name="Cheng P."/>
            <person name="Zheng Y."/>
            <person name="Yuan Z."/>
            <person name="Zhou Y."/>
            <person name="Liu J."/>
            <person name="Tang Z."/>
            <person name="Zhuo Y."/>
            <person name="Zhang Y."/>
            <person name="Yu L."/>
            <person name="Huang J."/>
            <person name="Yang P."/>
            <person name="Peng Q."/>
            <person name="Zhang J."/>
            <person name="Jiang W."/>
            <person name="Zhang Z."/>
            <person name="Lin K."/>
            <person name="Ro D.K."/>
            <person name="Chen X."/>
            <person name="Xiong X."/>
            <person name="Shang Y."/>
            <person name="Huang S."/>
            <person name="Zeng J."/>
        </authorList>
    </citation>
    <scope>NUCLEOTIDE SEQUENCE [LARGE SCALE GENOMIC DNA]</scope>
    <source>
        <strain evidence="2">cv. BLH2017</strain>
        <tissue evidence="1">Root</tissue>
    </source>
</reference>
<accession>A0A200Q1X8</accession>